<feature type="compositionally biased region" description="Acidic residues" evidence="1">
    <location>
        <begin position="1147"/>
        <end position="1168"/>
    </location>
</feature>
<feature type="region of interest" description="Disordered" evidence="1">
    <location>
        <begin position="355"/>
        <end position="390"/>
    </location>
</feature>
<dbReference type="GeneID" id="87886140"/>
<gene>
    <name evidence="2" type="ORF">B0T15DRAFT_498383</name>
</gene>
<keyword evidence="3" id="KW-1185">Reference proteome</keyword>
<comment type="caution">
    <text evidence="2">The sequence shown here is derived from an EMBL/GenBank/DDBJ whole genome shotgun (WGS) entry which is preliminary data.</text>
</comment>
<feature type="region of interest" description="Disordered" evidence="1">
    <location>
        <begin position="1"/>
        <end position="54"/>
    </location>
</feature>
<organism evidence="2 3">
    <name type="scientific">Chaetomium strumarium</name>
    <dbReference type="NCBI Taxonomy" id="1170767"/>
    <lineage>
        <taxon>Eukaryota</taxon>
        <taxon>Fungi</taxon>
        <taxon>Dikarya</taxon>
        <taxon>Ascomycota</taxon>
        <taxon>Pezizomycotina</taxon>
        <taxon>Sordariomycetes</taxon>
        <taxon>Sordariomycetidae</taxon>
        <taxon>Sordariales</taxon>
        <taxon>Chaetomiaceae</taxon>
        <taxon>Chaetomium</taxon>
    </lineage>
</organism>
<reference evidence="2" key="2">
    <citation type="submission" date="2023-06" db="EMBL/GenBank/DDBJ databases">
        <authorList>
            <consortium name="Lawrence Berkeley National Laboratory"/>
            <person name="Mondo S.J."/>
            <person name="Hensen N."/>
            <person name="Bonometti L."/>
            <person name="Westerberg I."/>
            <person name="Brannstrom I.O."/>
            <person name="Guillou S."/>
            <person name="Cros-Aarteil S."/>
            <person name="Calhoun S."/>
            <person name="Haridas S."/>
            <person name="Kuo A."/>
            <person name="Pangilinan J."/>
            <person name="Riley R."/>
            <person name="Labutti K."/>
            <person name="Andreopoulos B."/>
            <person name="Lipzen A."/>
            <person name="Chen C."/>
            <person name="Yanf M."/>
            <person name="Daum C."/>
            <person name="Ng V."/>
            <person name="Clum A."/>
            <person name="Steindorff A."/>
            <person name="Ohm R."/>
            <person name="Martin F."/>
            <person name="Silar P."/>
            <person name="Natvig D."/>
            <person name="Lalanne C."/>
            <person name="Gautier V."/>
            <person name="Ament-Velasquez S.L."/>
            <person name="Kruys A."/>
            <person name="Hutchinson M.I."/>
            <person name="Powell A.J."/>
            <person name="Barry K."/>
            <person name="Miller A.N."/>
            <person name="Grigoriev I.V."/>
            <person name="Debuchy R."/>
            <person name="Gladieux P."/>
            <person name="Thoren M.H."/>
            <person name="Johannesson H."/>
        </authorList>
    </citation>
    <scope>NUCLEOTIDE SEQUENCE</scope>
    <source>
        <strain evidence="2">CBS 333.67</strain>
    </source>
</reference>
<accession>A0AAJ0M649</accession>
<feature type="compositionally biased region" description="Low complexity" evidence="1">
    <location>
        <begin position="1"/>
        <end position="17"/>
    </location>
</feature>
<proteinExistence type="predicted"/>
<feature type="region of interest" description="Disordered" evidence="1">
    <location>
        <begin position="435"/>
        <end position="460"/>
    </location>
</feature>
<feature type="region of interest" description="Disordered" evidence="1">
    <location>
        <begin position="140"/>
        <end position="201"/>
    </location>
</feature>
<reference evidence="2" key="1">
    <citation type="journal article" date="2023" name="Mol. Phylogenet. Evol.">
        <title>Genome-scale phylogeny and comparative genomics of the fungal order Sordariales.</title>
        <authorList>
            <person name="Hensen N."/>
            <person name="Bonometti L."/>
            <person name="Westerberg I."/>
            <person name="Brannstrom I.O."/>
            <person name="Guillou S."/>
            <person name="Cros-Aarteil S."/>
            <person name="Calhoun S."/>
            <person name="Haridas S."/>
            <person name="Kuo A."/>
            <person name="Mondo S."/>
            <person name="Pangilinan J."/>
            <person name="Riley R."/>
            <person name="LaButti K."/>
            <person name="Andreopoulos B."/>
            <person name="Lipzen A."/>
            <person name="Chen C."/>
            <person name="Yan M."/>
            <person name="Daum C."/>
            <person name="Ng V."/>
            <person name="Clum A."/>
            <person name="Steindorff A."/>
            <person name="Ohm R.A."/>
            <person name="Martin F."/>
            <person name="Silar P."/>
            <person name="Natvig D.O."/>
            <person name="Lalanne C."/>
            <person name="Gautier V."/>
            <person name="Ament-Velasquez S.L."/>
            <person name="Kruys A."/>
            <person name="Hutchinson M.I."/>
            <person name="Powell A.J."/>
            <person name="Barry K."/>
            <person name="Miller A.N."/>
            <person name="Grigoriev I.V."/>
            <person name="Debuchy R."/>
            <person name="Gladieux P."/>
            <person name="Hiltunen Thoren M."/>
            <person name="Johannesson H."/>
        </authorList>
    </citation>
    <scope>NUCLEOTIDE SEQUENCE</scope>
    <source>
        <strain evidence="2">CBS 333.67</strain>
    </source>
</reference>
<evidence type="ECO:0000313" key="3">
    <source>
        <dbReference type="Proteomes" id="UP001273166"/>
    </source>
</evidence>
<dbReference type="EMBL" id="JAUDZG010000001">
    <property type="protein sequence ID" value="KAK3310232.1"/>
    <property type="molecule type" value="Genomic_DNA"/>
</dbReference>
<feature type="region of interest" description="Disordered" evidence="1">
    <location>
        <begin position="1077"/>
        <end position="1187"/>
    </location>
</feature>
<dbReference type="Proteomes" id="UP001273166">
    <property type="component" value="Unassembled WGS sequence"/>
</dbReference>
<dbReference type="RefSeq" id="XP_062726012.1">
    <property type="nucleotide sequence ID" value="XM_062867311.1"/>
</dbReference>
<protein>
    <submittedName>
        <fullName evidence="2">Uncharacterized protein</fullName>
    </submittedName>
</protein>
<sequence length="1187" mass="134232">MEDESLTVSSESSSISSPGLLGPHLTSSPNGGSPESEGHWSGGTSIDDPPLPHQQERREVDGALVQFLIDYAAHDAECAPLFKAYLEEVVLKPGAEDLRRQVEYHLRNPEIRNYNLGETFLRELRQYTIYDQLYPESNLDGTLPSVPIPKQFQPRRQTSLGQTIVDLDELDSPGRDEDEDWAAEEERASNQVRPSGAARPRSTDALLRRLQSIRLLPRTEDAATIDTGQNGPDWHLDSWYRDRLEPPLAARLDTIVKFLADEDVDRCMGWVAKFEEVVSYLEWLAFDNGHLQLQDASPQTRAMFNDAVTKARAHALFERHHYAPTPLEITRPFKTPLKPTRLSWMVDTQDWPLPSHNPVPDRSHLLPRSIPPRPPSPVNRMLLDNPDDGPIFDQFVEDEKRWWQRTSGGDDDDDIPSDAEDDAERNNLAYIESAAFHGSAENSNNDPPSPRREWATDRGTRRAALQHALRSYATTITATNSTTTPHRRLILPFPASALLRACKRIDGPQWTPPRITLTPEQISQLDTMRHTLAYHARLAHIKRMRALARLRVEGEDGTTGSAVAVLLPRNFVNGGPFVWRMLDADAQRWADLLGRCRVVGVLLTLAEKRVPRALLGKVLEMVERGKKAAEETEDGRVEVPQEVKLARDEWVRRPGSDDDEDNNDEMETAMVVPRPMDPDELQWLRFLATGQCVNRKNWTGRFVPDTPREKYKLFRIFATRVQRLLDDANPEGLFSRHDAEVTVEELLAAINAGAGKEGDTGGGRFAVTRCAFVPSDACCWLDRMRKSGHVRFRLDLECYGVVRRPRVDFFPEHRVLWPAAADTRERPSYALGYVADWSSILGDDGRAPPDVDEGSAIWNFFASLGFRLGYTISMLEQEQQEAATPVRYRHLREAKQRWEDACAAQVQDTAEPTPSELALIRSNIISELSANETMLFPARERPYFDGQGRRQTTRVRDHNWDWAKIKTKAKKRRQGQQQRRQYWSINRWPLATGHLTADAERAVRSDAHVDPALTYDPAAQDLTVDRKYTRPKMKPYAVEKVLYRPGPAVYPVGDTRLQRQVIQDGVTGMVARAIGDLDNTEEEDQEEQGTWGGALARLNPFSRPSSTAAVREGDDNNDDGDARLPAVRLESVPRSWDPWEAERREDDEMAADGSTDDDDDDDDDDEEVGVASVGSVDVLMTGMEEPW</sequence>
<evidence type="ECO:0000313" key="2">
    <source>
        <dbReference type="EMBL" id="KAK3310232.1"/>
    </source>
</evidence>
<dbReference type="AlphaFoldDB" id="A0AAJ0M649"/>
<feature type="compositionally biased region" description="Basic and acidic residues" evidence="1">
    <location>
        <begin position="449"/>
        <end position="460"/>
    </location>
</feature>
<feature type="compositionally biased region" description="Acidic residues" evidence="1">
    <location>
        <begin position="166"/>
        <end position="183"/>
    </location>
</feature>
<feature type="compositionally biased region" description="Acidic residues" evidence="1">
    <location>
        <begin position="1078"/>
        <end position="1087"/>
    </location>
</feature>
<evidence type="ECO:0000256" key="1">
    <source>
        <dbReference type="SAM" id="MobiDB-lite"/>
    </source>
</evidence>
<name>A0AAJ0M649_9PEZI</name>